<dbReference type="EMBL" id="QYUQ01000002">
    <property type="protein sequence ID" value="RJG02574.1"/>
    <property type="molecule type" value="Genomic_DNA"/>
</dbReference>
<sequence length="113" mass="12416">MADRVVESPLNDYRAIAGIMDYAELKKEAIMASEQDWQTELYKDMEIYVTALPHEGSTALWDYAVRIAWPGEDPSSDSEVVGKSGDDGDFPTREAAIQAGLVKGYALVEGLSK</sequence>
<name>A0A3A3G3Z6_9BURK</name>
<reference evidence="2" key="1">
    <citation type="submission" date="2018-09" db="EMBL/GenBank/DDBJ databases">
        <authorList>
            <person name="Zhu H."/>
        </authorList>
    </citation>
    <scope>NUCLEOTIDE SEQUENCE [LARGE SCALE GENOMIC DNA]</scope>
    <source>
        <strain evidence="2">K1S02-23</strain>
    </source>
</reference>
<evidence type="ECO:0000313" key="1">
    <source>
        <dbReference type="EMBL" id="RJG02574.1"/>
    </source>
</evidence>
<proteinExistence type="predicted"/>
<protein>
    <submittedName>
        <fullName evidence="1">Uncharacterized protein</fullName>
    </submittedName>
</protein>
<evidence type="ECO:0000313" key="2">
    <source>
        <dbReference type="Proteomes" id="UP000266327"/>
    </source>
</evidence>
<organism evidence="1 2">
    <name type="scientific">Noviherbaspirillum sedimenti</name>
    <dbReference type="NCBI Taxonomy" id="2320865"/>
    <lineage>
        <taxon>Bacteria</taxon>
        <taxon>Pseudomonadati</taxon>
        <taxon>Pseudomonadota</taxon>
        <taxon>Betaproteobacteria</taxon>
        <taxon>Burkholderiales</taxon>
        <taxon>Oxalobacteraceae</taxon>
        <taxon>Noviherbaspirillum</taxon>
    </lineage>
</organism>
<dbReference type="Proteomes" id="UP000266327">
    <property type="component" value="Unassembled WGS sequence"/>
</dbReference>
<dbReference type="AlphaFoldDB" id="A0A3A3G3Z6"/>
<comment type="caution">
    <text evidence="1">The sequence shown here is derived from an EMBL/GenBank/DDBJ whole genome shotgun (WGS) entry which is preliminary data.</text>
</comment>
<accession>A0A3A3G3Z6</accession>
<keyword evidence="2" id="KW-1185">Reference proteome</keyword>
<gene>
    <name evidence="1" type="ORF">D3878_14145</name>
</gene>